<dbReference type="Proteomes" id="UP000823842">
    <property type="component" value="Unassembled WGS sequence"/>
</dbReference>
<name>A0A9D2LR14_9FIRM</name>
<dbReference type="InterPro" id="IPR001610">
    <property type="entry name" value="PAC"/>
</dbReference>
<proteinExistence type="predicted"/>
<dbReference type="Gene3D" id="3.30.70.270">
    <property type="match status" value="1"/>
</dbReference>
<dbReference type="SUPFAM" id="SSF55785">
    <property type="entry name" value="PYP-like sensor domain (PAS domain)"/>
    <property type="match status" value="1"/>
</dbReference>
<dbReference type="InterPro" id="IPR029787">
    <property type="entry name" value="Nucleotide_cyclase"/>
</dbReference>
<protein>
    <submittedName>
        <fullName evidence="2">Sensor domain-containing diguanylate cyclase</fullName>
    </submittedName>
</protein>
<dbReference type="EMBL" id="DWYZ01000059">
    <property type="protein sequence ID" value="HJB27650.1"/>
    <property type="molecule type" value="Genomic_DNA"/>
</dbReference>
<comment type="caution">
    <text evidence="2">The sequence shown here is derived from an EMBL/GenBank/DDBJ whole genome shotgun (WGS) entry which is preliminary data.</text>
</comment>
<reference evidence="2" key="1">
    <citation type="journal article" date="2021" name="PeerJ">
        <title>Extensive microbial diversity within the chicken gut microbiome revealed by metagenomics and culture.</title>
        <authorList>
            <person name="Gilroy R."/>
            <person name="Ravi A."/>
            <person name="Getino M."/>
            <person name="Pursley I."/>
            <person name="Horton D.L."/>
            <person name="Alikhan N.F."/>
            <person name="Baker D."/>
            <person name="Gharbi K."/>
            <person name="Hall N."/>
            <person name="Watson M."/>
            <person name="Adriaenssens E.M."/>
            <person name="Foster-Nyarko E."/>
            <person name="Jarju S."/>
            <person name="Secka A."/>
            <person name="Antonio M."/>
            <person name="Oren A."/>
            <person name="Chaudhuri R.R."/>
            <person name="La Ragione R."/>
            <person name="Hildebrand F."/>
            <person name="Pallen M.J."/>
        </authorList>
    </citation>
    <scope>NUCLEOTIDE SEQUENCE</scope>
    <source>
        <strain evidence="2">ChiSjej1B19-5720</strain>
    </source>
</reference>
<dbReference type="Pfam" id="PF00990">
    <property type="entry name" value="GGDEF"/>
    <property type="match status" value="1"/>
</dbReference>
<reference evidence="2" key="2">
    <citation type="submission" date="2021-04" db="EMBL/GenBank/DDBJ databases">
        <authorList>
            <person name="Gilroy R."/>
        </authorList>
    </citation>
    <scope>NUCLEOTIDE SEQUENCE</scope>
    <source>
        <strain evidence="2">ChiSjej1B19-5720</strain>
    </source>
</reference>
<sequence length="307" mass="35511">MTDHQKTLLELNQYRNRFSHALKAAHICVFEVDLRGQLYTFFENAEDIFGVPGERILKEVERFRDLPPEKYKRGVSEYFTHPQDWDTVDKAFRSIYAGQPATYQARMKAGNTNYIWCKVDVTPVLEDGIPVRMVGTITDIDKLKLEMEQLEIRATVDAFTGLYSKKYTEELITKTLEEFSEKRHSLMILDLDDFKKLNDTYGHTAGDDVIKAVAVQLKGSVRANDIVGRLGGDEFGVFIKDIHKASELMEIAERLLKTEGLPFQVTKSIGISVYPRDGYRFRTLYEKADQALYRAKKRKNTYIVYKY</sequence>
<dbReference type="PROSITE" id="PS50887">
    <property type="entry name" value="GGDEF"/>
    <property type="match status" value="1"/>
</dbReference>
<dbReference type="SUPFAM" id="SSF55073">
    <property type="entry name" value="Nucleotide cyclase"/>
    <property type="match status" value="1"/>
</dbReference>
<dbReference type="InterPro" id="IPR000160">
    <property type="entry name" value="GGDEF_dom"/>
</dbReference>
<gene>
    <name evidence="2" type="ORF">IAA06_02520</name>
</gene>
<accession>A0A9D2LR14</accession>
<feature type="domain" description="GGDEF" evidence="1">
    <location>
        <begin position="182"/>
        <end position="307"/>
    </location>
</feature>
<evidence type="ECO:0000313" key="3">
    <source>
        <dbReference type="Proteomes" id="UP000823842"/>
    </source>
</evidence>
<dbReference type="InterPro" id="IPR013655">
    <property type="entry name" value="PAS_fold_3"/>
</dbReference>
<evidence type="ECO:0000313" key="2">
    <source>
        <dbReference type="EMBL" id="HJB27650.1"/>
    </source>
</evidence>
<dbReference type="CDD" id="cd01949">
    <property type="entry name" value="GGDEF"/>
    <property type="match status" value="1"/>
</dbReference>
<dbReference type="InterPro" id="IPR035965">
    <property type="entry name" value="PAS-like_dom_sf"/>
</dbReference>
<dbReference type="Gene3D" id="3.30.450.20">
    <property type="entry name" value="PAS domain"/>
    <property type="match status" value="1"/>
</dbReference>
<dbReference type="InterPro" id="IPR043128">
    <property type="entry name" value="Rev_trsase/Diguanyl_cyclase"/>
</dbReference>
<dbReference type="PANTHER" id="PTHR46663:SF2">
    <property type="entry name" value="GGDEF DOMAIN-CONTAINING PROTEIN"/>
    <property type="match status" value="1"/>
</dbReference>
<evidence type="ECO:0000259" key="1">
    <source>
        <dbReference type="PROSITE" id="PS50887"/>
    </source>
</evidence>
<dbReference type="NCBIfam" id="TIGR00254">
    <property type="entry name" value="GGDEF"/>
    <property type="match status" value="1"/>
</dbReference>
<dbReference type="Pfam" id="PF08447">
    <property type="entry name" value="PAS_3"/>
    <property type="match status" value="1"/>
</dbReference>
<dbReference type="PANTHER" id="PTHR46663">
    <property type="entry name" value="DIGUANYLATE CYCLASE DGCT-RELATED"/>
    <property type="match status" value="1"/>
</dbReference>
<dbReference type="SMART" id="SM00086">
    <property type="entry name" value="PAC"/>
    <property type="match status" value="1"/>
</dbReference>
<dbReference type="AlphaFoldDB" id="A0A9D2LR14"/>
<organism evidence="2 3">
    <name type="scientific">Candidatus Blautia faecavium</name>
    <dbReference type="NCBI Taxonomy" id="2838487"/>
    <lineage>
        <taxon>Bacteria</taxon>
        <taxon>Bacillati</taxon>
        <taxon>Bacillota</taxon>
        <taxon>Clostridia</taxon>
        <taxon>Lachnospirales</taxon>
        <taxon>Lachnospiraceae</taxon>
        <taxon>Blautia</taxon>
    </lineage>
</organism>
<dbReference type="SMART" id="SM00267">
    <property type="entry name" value="GGDEF"/>
    <property type="match status" value="1"/>
</dbReference>
<dbReference type="InterPro" id="IPR052163">
    <property type="entry name" value="DGC-Regulatory_Protein"/>
</dbReference>